<dbReference type="EMBL" id="BTSX01000005">
    <property type="protein sequence ID" value="GMT01112.1"/>
    <property type="molecule type" value="Genomic_DNA"/>
</dbReference>
<name>A0AAV5U3P7_9BILA</name>
<dbReference type="Proteomes" id="UP001432027">
    <property type="component" value="Unassembled WGS sequence"/>
</dbReference>
<gene>
    <name evidence="1" type="ORF">PENTCL1PPCAC_23286</name>
</gene>
<proteinExistence type="predicted"/>
<reference evidence="1" key="1">
    <citation type="submission" date="2023-10" db="EMBL/GenBank/DDBJ databases">
        <title>Genome assembly of Pristionchus species.</title>
        <authorList>
            <person name="Yoshida K."/>
            <person name="Sommer R.J."/>
        </authorList>
    </citation>
    <scope>NUCLEOTIDE SEQUENCE</scope>
    <source>
        <strain evidence="1">RS0144</strain>
    </source>
</reference>
<organism evidence="1 2">
    <name type="scientific">Pristionchus entomophagus</name>
    <dbReference type="NCBI Taxonomy" id="358040"/>
    <lineage>
        <taxon>Eukaryota</taxon>
        <taxon>Metazoa</taxon>
        <taxon>Ecdysozoa</taxon>
        <taxon>Nematoda</taxon>
        <taxon>Chromadorea</taxon>
        <taxon>Rhabditida</taxon>
        <taxon>Rhabditina</taxon>
        <taxon>Diplogasteromorpha</taxon>
        <taxon>Diplogasteroidea</taxon>
        <taxon>Neodiplogasteridae</taxon>
        <taxon>Pristionchus</taxon>
    </lineage>
</organism>
<sequence length="86" mass="9602">MISSFHSNISTMPFISIMPSVPMQLACTIPIRRISDSLPPSTKPVHWVVSSLIDGKECVRWLSCVPMVTTTQSSLLQGRQQICRPF</sequence>
<dbReference type="AlphaFoldDB" id="A0AAV5U3P7"/>
<comment type="caution">
    <text evidence="1">The sequence shown here is derived from an EMBL/GenBank/DDBJ whole genome shotgun (WGS) entry which is preliminary data.</text>
</comment>
<keyword evidence="2" id="KW-1185">Reference proteome</keyword>
<evidence type="ECO:0000313" key="1">
    <source>
        <dbReference type="EMBL" id="GMT01112.1"/>
    </source>
</evidence>
<protein>
    <recommendedName>
        <fullName evidence="3">G protein-coupled receptor</fullName>
    </recommendedName>
</protein>
<evidence type="ECO:0000313" key="2">
    <source>
        <dbReference type="Proteomes" id="UP001432027"/>
    </source>
</evidence>
<evidence type="ECO:0008006" key="3">
    <source>
        <dbReference type="Google" id="ProtNLM"/>
    </source>
</evidence>
<accession>A0AAV5U3P7</accession>